<dbReference type="InterPro" id="IPR023753">
    <property type="entry name" value="FAD/NAD-binding_dom"/>
</dbReference>
<evidence type="ECO:0000313" key="10">
    <source>
        <dbReference type="EMBL" id="MCA9726739.1"/>
    </source>
</evidence>
<evidence type="ECO:0000256" key="7">
    <source>
        <dbReference type="PIRSR" id="PIRSR000350-4"/>
    </source>
</evidence>
<feature type="disulfide bond" description="Redox-active" evidence="7">
    <location>
        <begin position="40"/>
        <end position="45"/>
    </location>
</feature>
<sequence>MHYDYLILGTGQAGVPLATALADEGRRVAIFEKSHLGGTCVNYGCTPTKTMIASARAAHVARTAQRLGVRTGEVQVDFPAVIARKRSIVAQWREGVTNRLEGGGDNLRLVRSQARFDGPKSVVAGGEHFTADRVVINVGCHPVEPSIPGLRDVPWLDNDRAMELAHLPKHLLVLGGGYIGCELGQAFRRFGARVTILDHNPHLLSREDVDISEAVEGVFRKEGIDLRLGAKIVDVSAPATSEVIVRLDGGDQISGSHLLVATGRTANTADLGCEAAGIDLDRRGFIVVDERYRTSADGVYAVGDVTGGPQFTHSSWDDHRILLDLLEHGGTRTRKDRLVPYAVFTDPSIGRVGLSEKEARERGVAHEVSTLPFGAVARAIETDETAGLLKVLIDPKTERILGAGIVGLEAAELVHVFVAMMASGATARSLVDAEMIHPALAEGLQSVVMRFDRYA</sequence>
<feature type="domain" description="FAD/NAD(P)-binding" evidence="9">
    <location>
        <begin position="3"/>
        <end position="316"/>
    </location>
</feature>
<dbReference type="PANTHER" id="PTHR43014">
    <property type="entry name" value="MERCURIC REDUCTASE"/>
    <property type="match status" value="1"/>
</dbReference>
<dbReference type="PIRSF" id="PIRSF000350">
    <property type="entry name" value="Mercury_reductase_MerA"/>
    <property type="match status" value="1"/>
</dbReference>
<comment type="cofactor">
    <cofactor evidence="6">
        <name>FAD</name>
        <dbReference type="ChEBI" id="CHEBI:57692"/>
    </cofactor>
    <text evidence="6">Binds 1 FAD per subunit.</text>
</comment>
<dbReference type="InterPro" id="IPR004099">
    <property type="entry name" value="Pyr_nucl-diS_OxRdtase_dimer"/>
</dbReference>
<evidence type="ECO:0000256" key="6">
    <source>
        <dbReference type="PIRSR" id="PIRSR000350-3"/>
    </source>
</evidence>
<evidence type="ECO:0000256" key="1">
    <source>
        <dbReference type="ARBA" id="ARBA00007532"/>
    </source>
</evidence>
<dbReference type="PANTHER" id="PTHR43014:SF2">
    <property type="entry name" value="MERCURIC REDUCTASE"/>
    <property type="match status" value="1"/>
</dbReference>
<evidence type="ECO:0000259" key="8">
    <source>
        <dbReference type="Pfam" id="PF02852"/>
    </source>
</evidence>
<dbReference type="InterPro" id="IPR036188">
    <property type="entry name" value="FAD/NAD-bd_sf"/>
</dbReference>
<dbReference type="Pfam" id="PF02852">
    <property type="entry name" value="Pyr_redox_dim"/>
    <property type="match status" value="1"/>
</dbReference>
<feature type="binding site" evidence="6">
    <location>
        <position position="263"/>
    </location>
    <ligand>
        <name>NAD(+)</name>
        <dbReference type="ChEBI" id="CHEBI:57540"/>
    </ligand>
</feature>
<evidence type="ECO:0000256" key="5">
    <source>
        <dbReference type="PIRSR" id="PIRSR000350-2"/>
    </source>
</evidence>
<dbReference type="InterPro" id="IPR016156">
    <property type="entry name" value="FAD/NAD-linked_Rdtase_dimer_sf"/>
</dbReference>
<dbReference type="PRINTS" id="PR00368">
    <property type="entry name" value="FADPNR"/>
</dbReference>
<reference evidence="10" key="1">
    <citation type="submission" date="2020-04" db="EMBL/GenBank/DDBJ databases">
        <authorList>
            <person name="Zhang T."/>
        </authorList>
    </citation>
    <scope>NUCLEOTIDE SEQUENCE</scope>
    <source>
        <strain evidence="10">HKST-UBA01</strain>
    </source>
</reference>
<evidence type="ECO:0000259" key="9">
    <source>
        <dbReference type="Pfam" id="PF07992"/>
    </source>
</evidence>
<keyword evidence="3 6" id="KW-0274">FAD</keyword>
<dbReference type="PRINTS" id="PR00411">
    <property type="entry name" value="PNDRDTASEI"/>
</dbReference>
<dbReference type="Pfam" id="PF07992">
    <property type="entry name" value="Pyr_redox_2"/>
    <property type="match status" value="1"/>
</dbReference>
<dbReference type="AlphaFoldDB" id="A0A956LWE2"/>
<feature type="binding site" evidence="6">
    <location>
        <position position="304"/>
    </location>
    <ligand>
        <name>FAD</name>
        <dbReference type="ChEBI" id="CHEBI:57692"/>
    </ligand>
</feature>
<dbReference type="GO" id="GO:0003955">
    <property type="term" value="F:NAD(P)H dehydrogenase (quinone) activity"/>
    <property type="evidence" value="ECO:0007669"/>
    <property type="project" value="TreeGrafter"/>
</dbReference>
<dbReference type="FunFam" id="3.30.390.30:FF:000001">
    <property type="entry name" value="Dihydrolipoyl dehydrogenase"/>
    <property type="match status" value="1"/>
</dbReference>
<dbReference type="Proteomes" id="UP000697710">
    <property type="component" value="Unassembled WGS sequence"/>
</dbReference>
<name>A0A956LWE2_UNCEI</name>
<feature type="domain" description="Pyridine nucleotide-disulphide oxidoreductase dimerisation" evidence="8">
    <location>
        <begin position="339"/>
        <end position="445"/>
    </location>
</feature>
<organism evidence="10 11">
    <name type="scientific">Eiseniibacteriota bacterium</name>
    <dbReference type="NCBI Taxonomy" id="2212470"/>
    <lineage>
        <taxon>Bacteria</taxon>
        <taxon>Candidatus Eiseniibacteriota</taxon>
    </lineage>
</organism>
<keyword evidence="2" id="KW-0285">Flavoprotein</keyword>
<comment type="caution">
    <text evidence="10">The sequence shown here is derived from an EMBL/GenBank/DDBJ whole genome shotgun (WGS) entry which is preliminary data.</text>
</comment>
<gene>
    <name evidence="10" type="ORF">KC729_03585</name>
</gene>
<evidence type="ECO:0000256" key="4">
    <source>
        <dbReference type="ARBA" id="ARBA00023002"/>
    </source>
</evidence>
<comment type="similarity">
    <text evidence="1">Belongs to the class-I pyridine nucleotide-disulfide oxidoreductase family.</text>
</comment>
<feature type="binding site" evidence="6">
    <location>
        <position position="49"/>
    </location>
    <ligand>
        <name>FAD</name>
        <dbReference type="ChEBI" id="CHEBI:57692"/>
    </ligand>
</feature>
<dbReference type="InterPro" id="IPR001100">
    <property type="entry name" value="Pyr_nuc-diS_OxRdtase"/>
</dbReference>
<feature type="active site" description="Proton acceptor" evidence="5">
    <location>
        <position position="437"/>
    </location>
</feature>
<evidence type="ECO:0000256" key="3">
    <source>
        <dbReference type="ARBA" id="ARBA00022827"/>
    </source>
</evidence>
<keyword evidence="6" id="KW-0520">NAD</keyword>
<protein>
    <submittedName>
        <fullName evidence="10">Mercuric reductase</fullName>
    </submittedName>
</protein>
<dbReference type="SUPFAM" id="SSF55424">
    <property type="entry name" value="FAD/NAD-linked reductases, dimerisation (C-terminal) domain"/>
    <property type="match status" value="1"/>
</dbReference>
<accession>A0A956LWE2</accession>
<evidence type="ECO:0000256" key="2">
    <source>
        <dbReference type="ARBA" id="ARBA00022630"/>
    </source>
</evidence>
<evidence type="ECO:0000313" key="11">
    <source>
        <dbReference type="Proteomes" id="UP000697710"/>
    </source>
</evidence>
<keyword evidence="4" id="KW-0560">Oxidoreductase</keyword>
<proteinExistence type="inferred from homology"/>
<keyword evidence="6" id="KW-0547">Nucleotide-binding</keyword>
<dbReference type="Gene3D" id="3.30.390.30">
    <property type="match status" value="1"/>
</dbReference>
<dbReference type="Gene3D" id="3.50.50.60">
    <property type="entry name" value="FAD/NAD(P)-binding domain"/>
    <property type="match status" value="2"/>
</dbReference>
<dbReference type="SUPFAM" id="SSF51905">
    <property type="entry name" value="FAD/NAD(P)-binding domain"/>
    <property type="match status" value="1"/>
</dbReference>
<dbReference type="GO" id="GO:0050660">
    <property type="term" value="F:flavin adenine dinucleotide binding"/>
    <property type="evidence" value="ECO:0007669"/>
    <property type="project" value="TreeGrafter"/>
</dbReference>
<reference evidence="10" key="2">
    <citation type="journal article" date="2021" name="Microbiome">
        <title>Successional dynamics and alternative stable states in a saline activated sludge microbial community over 9 years.</title>
        <authorList>
            <person name="Wang Y."/>
            <person name="Ye J."/>
            <person name="Ju F."/>
            <person name="Liu L."/>
            <person name="Boyd J.A."/>
            <person name="Deng Y."/>
            <person name="Parks D.H."/>
            <person name="Jiang X."/>
            <person name="Yin X."/>
            <person name="Woodcroft B.J."/>
            <person name="Tyson G.W."/>
            <person name="Hugenholtz P."/>
            <person name="Polz M.F."/>
            <person name="Zhang T."/>
        </authorList>
    </citation>
    <scope>NUCLEOTIDE SEQUENCE</scope>
    <source>
        <strain evidence="10">HKST-UBA01</strain>
    </source>
</reference>
<feature type="binding site" evidence="6">
    <location>
        <begin position="175"/>
        <end position="182"/>
    </location>
    <ligand>
        <name>NAD(+)</name>
        <dbReference type="ChEBI" id="CHEBI:57540"/>
    </ligand>
</feature>
<dbReference type="EMBL" id="JAGQHR010000062">
    <property type="protein sequence ID" value="MCA9726739.1"/>
    <property type="molecule type" value="Genomic_DNA"/>
</dbReference>